<gene>
    <name evidence="1" type="ORF">NVI5450_0794</name>
</gene>
<sequence>MAAKLEQSVFNLGNAYTYGTKATALNDKAGVKKMVREIAKTIGKETDL</sequence>
<protein>
    <submittedName>
        <fullName evidence="1">Uncharacterized protein</fullName>
    </submittedName>
</protein>
<dbReference type="RefSeq" id="WP_175545870.1">
    <property type="nucleotide sequence ID" value="NZ_FPLD01000029.1"/>
</dbReference>
<organism evidence="1 2">
    <name type="scientific">Moritella viscosa</name>
    <dbReference type="NCBI Taxonomy" id="80854"/>
    <lineage>
        <taxon>Bacteria</taxon>
        <taxon>Pseudomonadati</taxon>
        <taxon>Pseudomonadota</taxon>
        <taxon>Gammaproteobacteria</taxon>
        <taxon>Alteromonadales</taxon>
        <taxon>Moritellaceae</taxon>
        <taxon>Moritella</taxon>
    </lineage>
</organism>
<name>A0A1L0AK96_9GAMM</name>
<dbReference type="AlphaFoldDB" id="A0A1L0AK96"/>
<reference evidence="1 2" key="1">
    <citation type="submission" date="2016-11" db="EMBL/GenBank/DDBJ databases">
        <authorList>
            <person name="Jaros S."/>
            <person name="Januszkiewicz K."/>
            <person name="Wedrychowicz H."/>
        </authorList>
    </citation>
    <scope>NUCLEOTIDE SEQUENCE [LARGE SCALE GENOMIC DNA]</scope>
    <source>
        <strain evidence="1">NVI 5450</strain>
    </source>
</reference>
<evidence type="ECO:0000313" key="1">
    <source>
        <dbReference type="EMBL" id="SGY87794.1"/>
    </source>
</evidence>
<dbReference type="Proteomes" id="UP000183794">
    <property type="component" value="Unassembled WGS sequence"/>
</dbReference>
<dbReference type="EMBL" id="FPLD01000029">
    <property type="protein sequence ID" value="SGY87794.1"/>
    <property type="molecule type" value="Genomic_DNA"/>
</dbReference>
<proteinExistence type="predicted"/>
<accession>A0A1L0AK96</accession>
<evidence type="ECO:0000313" key="2">
    <source>
        <dbReference type="Proteomes" id="UP000183794"/>
    </source>
</evidence>